<feature type="transmembrane region" description="Helical" evidence="12">
    <location>
        <begin position="867"/>
        <end position="887"/>
    </location>
</feature>
<dbReference type="FunFam" id="2.70.150.10:FF:000003">
    <property type="entry name" value="Sodium/potassium-transporting ATPase subunit alpha"/>
    <property type="match status" value="1"/>
</dbReference>
<dbReference type="OrthoDB" id="116380at2759"/>
<dbReference type="Gene3D" id="3.40.50.1000">
    <property type="entry name" value="HAD superfamily/HAD-like"/>
    <property type="match status" value="1"/>
</dbReference>
<dbReference type="SUPFAM" id="SSF81665">
    <property type="entry name" value="Calcium ATPase, transmembrane domain M"/>
    <property type="match status" value="1"/>
</dbReference>
<keyword evidence="9 12" id="KW-0472">Membrane</keyword>
<evidence type="ECO:0000256" key="6">
    <source>
        <dbReference type="ARBA" id="ARBA00022967"/>
    </source>
</evidence>
<dbReference type="InterPro" id="IPR001757">
    <property type="entry name" value="P_typ_ATPase"/>
</dbReference>
<evidence type="ECO:0000256" key="11">
    <source>
        <dbReference type="SAM" id="Coils"/>
    </source>
</evidence>
<accession>A0BX33</accession>
<dbReference type="SUPFAM" id="SSF56784">
    <property type="entry name" value="HAD-like"/>
    <property type="match status" value="1"/>
</dbReference>
<feature type="domain" description="Cation-transporting P-type ATPase N-terminal" evidence="13">
    <location>
        <begin position="80"/>
        <end position="154"/>
    </location>
</feature>
<evidence type="ECO:0000259" key="13">
    <source>
        <dbReference type="SMART" id="SM00831"/>
    </source>
</evidence>
<dbReference type="GO" id="GO:0006883">
    <property type="term" value="P:intracellular sodium ion homeostasis"/>
    <property type="evidence" value="ECO:0000318"/>
    <property type="project" value="GO_Central"/>
</dbReference>
<comment type="similarity">
    <text evidence="10">Belongs to the cation transport ATPase (P-type) (TC 3.A.3) family.</text>
</comment>
<evidence type="ECO:0000313" key="14">
    <source>
        <dbReference type="EMBL" id="CAK63100.1"/>
    </source>
</evidence>
<dbReference type="SUPFAM" id="SSF81653">
    <property type="entry name" value="Calcium ATPase, transduction domain A"/>
    <property type="match status" value="1"/>
</dbReference>
<dbReference type="FunFam" id="1.20.1110.10:FF:000095">
    <property type="entry name" value="Sodium/potassium-transporting ATPase subunit alpha-1"/>
    <property type="match status" value="1"/>
</dbReference>
<dbReference type="InterPro" id="IPR023299">
    <property type="entry name" value="ATPase_P-typ_cyto_dom_N"/>
</dbReference>
<evidence type="ECO:0000256" key="8">
    <source>
        <dbReference type="ARBA" id="ARBA00023065"/>
    </source>
</evidence>
<dbReference type="HOGENOM" id="CLU_002360_4_1_1"/>
<dbReference type="SFLD" id="SFLDG00002">
    <property type="entry name" value="C1.7:_P-type_atpase_like"/>
    <property type="match status" value="1"/>
</dbReference>
<gene>
    <name evidence="14" type="ORF">GSPATT00032952001</name>
</gene>
<dbReference type="InterPro" id="IPR044492">
    <property type="entry name" value="P_typ_ATPase_HD_dom"/>
</dbReference>
<dbReference type="FunFam" id="3.40.1110.10:FF:000061">
    <property type="entry name" value="Potassium-transporting ATPase alpha chain 1"/>
    <property type="match status" value="1"/>
</dbReference>
<dbReference type="GO" id="GO:0036376">
    <property type="term" value="P:sodium ion export across plasma membrane"/>
    <property type="evidence" value="ECO:0000318"/>
    <property type="project" value="GO_Central"/>
</dbReference>
<dbReference type="EMBL" id="CT868023">
    <property type="protein sequence ID" value="CAK63100.1"/>
    <property type="molecule type" value="Genomic_DNA"/>
</dbReference>
<dbReference type="NCBIfam" id="TIGR01494">
    <property type="entry name" value="ATPase_P-type"/>
    <property type="match status" value="2"/>
</dbReference>
<evidence type="ECO:0000256" key="5">
    <source>
        <dbReference type="ARBA" id="ARBA00022840"/>
    </source>
</evidence>
<evidence type="ECO:0000256" key="9">
    <source>
        <dbReference type="ARBA" id="ARBA00023136"/>
    </source>
</evidence>
<reference evidence="14 15" key="1">
    <citation type="journal article" date="2006" name="Nature">
        <title>Global trends of whole-genome duplications revealed by the ciliate Paramecium tetraurelia.</title>
        <authorList>
            <consortium name="Genoscope"/>
            <person name="Aury J.-M."/>
            <person name="Jaillon O."/>
            <person name="Duret L."/>
            <person name="Noel B."/>
            <person name="Jubin C."/>
            <person name="Porcel B.M."/>
            <person name="Segurens B."/>
            <person name="Daubin V."/>
            <person name="Anthouard V."/>
            <person name="Aiach N."/>
            <person name="Arnaiz O."/>
            <person name="Billaut A."/>
            <person name="Beisson J."/>
            <person name="Blanc I."/>
            <person name="Bouhouche K."/>
            <person name="Camara F."/>
            <person name="Duharcourt S."/>
            <person name="Guigo R."/>
            <person name="Gogendeau D."/>
            <person name="Katinka M."/>
            <person name="Keller A.-M."/>
            <person name="Kissmehl R."/>
            <person name="Klotz C."/>
            <person name="Koll F."/>
            <person name="Le Moue A."/>
            <person name="Lepere C."/>
            <person name="Malinsky S."/>
            <person name="Nowacki M."/>
            <person name="Nowak J.K."/>
            <person name="Plattner H."/>
            <person name="Poulain J."/>
            <person name="Ruiz F."/>
            <person name="Serrano V."/>
            <person name="Zagulski M."/>
            <person name="Dessen P."/>
            <person name="Betermier M."/>
            <person name="Weissenbach J."/>
            <person name="Scarpelli C."/>
            <person name="Schachter V."/>
            <person name="Sperling L."/>
            <person name="Meyer E."/>
            <person name="Cohen J."/>
            <person name="Wincker P."/>
        </authorList>
    </citation>
    <scope>NUCLEOTIDE SEQUENCE [LARGE SCALE GENOMIC DNA]</scope>
    <source>
        <strain evidence="14 15">Stock d4-2</strain>
    </source>
</reference>
<protein>
    <recommendedName>
        <fullName evidence="13">Cation-transporting P-type ATPase N-terminal domain-containing protein</fullName>
    </recommendedName>
</protein>
<name>A0BX33_PARTE</name>
<dbReference type="RefSeq" id="XP_001430498.1">
    <property type="nucleotide sequence ID" value="XM_001430461.2"/>
</dbReference>
<evidence type="ECO:0000256" key="10">
    <source>
        <dbReference type="ARBA" id="ARBA00038148"/>
    </source>
</evidence>
<organism evidence="14 15">
    <name type="scientific">Paramecium tetraurelia</name>
    <dbReference type="NCBI Taxonomy" id="5888"/>
    <lineage>
        <taxon>Eukaryota</taxon>
        <taxon>Sar</taxon>
        <taxon>Alveolata</taxon>
        <taxon>Ciliophora</taxon>
        <taxon>Intramacronucleata</taxon>
        <taxon>Oligohymenophorea</taxon>
        <taxon>Peniculida</taxon>
        <taxon>Parameciidae</taxon>
        <taxon>Paramecium</taxon>
    </lineage>
</organism>
<feature type="transmembrane region" description="Helical" evidence="12">
    <location>
        <begin position="893"/>
        <end position="915"/>
    </location>
</feature>
<dbReference type="STRING" id="5888.A0BX33"/>
<dbReference type="PRINTS" id="PR00121">
    <property type="entry name" value="NAKATPASE"/>
</dbReference>
<dbReference type="FunFam" id="1.20.1110.10:FF:000085">
    <property type="entry name" value="Uncharacterized protein"/>
    <property type="match status" value="1"/>
</dbReference>
<dbReference type="Gene3D" id="3.40.1110.10">
    <property type="entry name" value="Calcium-transporting ATPase, cytoplasmic domain N"/>
    <property type="match status" value="1"/>
</dbReference>
<keyword evidence="8" id="KW-0406">Ion transport</keyword>
<feature type="coiled-coil region" evidence="11">
    <location>
        <begin position="17"/>
        <end position="44"/>
    </location>
</feature>
<dbReference type="GO" id="GO:0016887">
    <property type="term" value="F:ATP hydrolysis activity"/>
    <property type="evidence" value="ECO:0007669"/>
    <property type="project" value="InterPro"/>
</dbReference>
<dbReference type="GO" id="GO:0005886">
    <property type="term" value="C:plasma membrane"/>
    <property type="evidence" value="ECO:0000318"/>
    <property type="project" value="GO_Central"/>
</dbReference>
<proteinExistence type="inferred from homology"/>
<dbReference type="InterPro" id="IPR036412">
    <property type="entry name" value="HAD-like_sf"/>
</dbReference>
<dbReference type="GeneID" id="5016282"/>
<dbReference type="eggNOG" id="KOG0203">
    <property type="taxonomic scope" value="Eukaryota"/>
</dbReference>
<evidence type="ECO:0000256" key="3">
    <source>
        <dbReference type="ARBA" id="ARBA00022692"/>
    </source>
</evidence>
<dbReference type="Gene3D" id="2.70.150.10">
    <property type="entry name" value="Calcium-transporting ATPase, cytoplasmic transduction domain A"/>
    <property type="match status" value="1"/>
</dbReference>
<dbReference type="InterPro" id="IPR008250">
    <property type="entry name" value="ATPase_P-typ_transduc_dom_A_sf"/>
</dbReference>
<dbReference type="Proteomes" id="UP000000600">
    <property type="component" value="Unassembled WGS sequence"/>
</dbReference>
<dbReference type="GO" id="GO:1902600">
    <property type="term" value="P:proton transmembrane transport"/>
    <property type="evidence" value="ECO:0000318"/>
    <property type="project" value="GO_Central"/>
</dbReference>
<dbReference type="InterPro" id="IPR023214">
    <property type="entry name" value="HAD_sf"/>
</dbReference>
<dbReference type="Pfam" id="PF00690">
    <property type="entry name" value="Cation_ATPase_N"/>
    <property type="match status" value="1"/>
</dbReference>
<keyword evidence="6" id="KW-1278">Translocase</keyword>
<evidence type="ECO:0000313" key="15">
    <source>
        <dbReference type="Proteomes" id="UP000000600"/>
    </source>
</evidence>
<dbReference type="GO" id="GO:1990573">
    <property type="term" value="P:potassium ion import across plasma membrane"/>
    <property type="evidence" value="ECO:0000318"/>
    <property type="project" value="GO_Central"/>
</dbReference>
<keyword evidence="5" id="KW-0067">ATP-binding</keyword>
<keyword evidence="7 12" id="KW-1133">Transmembrane helix</keyword>
<keyword evidence="11" id="KW-0175">Coiled coil</keyword>
<dbReference type="OMA" id="MFFLYMW"/>
<dbReference type="PANTHER" id="PTHR43294">
    <property type="entry name" value="SODIUM/POTASSIUM-TRANSPORTING ATPASE SUBUNIT ALPHA"/>
    <property type="match status" value="1"/>
</dbReference>
<dbReference type="InterPro" id="IPR023298">
    <property type="entry name" value="ATPase_P-typ_TM_dom_sf"/>
</dbReference>
<evidence type="ECO:0000256" key="4">
    <source>
        <dbReference type="ARBA" id="ARBA00022741"/>
    </source>
</evidence>
<dbReference type="GO" id="GO:0005524">
    <property type="term" value="F:ATP binding"/>
    <property type="evidence" value="ECO:0007669"/>
    <property type="project" value="UniProtKB-KW"/>
</dbReference>
<dbReference type="KEGG" id="ptm:GSPATT00032952001"/>
<dbReference type="InterPro" id="IPR018303">
    <property type="entry name" value="ATPase_P-typ_P_site"/>
</dbReference>
<keyword evidence="3 12" id="KW-0812">Transmembrane</keyword>
<dbReference type="Gene3D" id="1.20.1110.10">
    <property type="entry name" value="Calcium-transporting ATPase, transmembrane domain"/>
    <property type="match status" value="2"/>
</dbReference>
<dbReference type="Pfam" id="PF13246">
    <property type="entry name" value="Cation_ATPase"/>
    <property type="match status" value="1"/>
</dbReference>
<feature type="transmembrane region" description="Helical" evidence="12">
    <location>
        <begin position="1113"/>
        <end position="1132"/>
    </location>
</feature>
<dbReference type="InterPro" id="IPR050510">
    <property type="entry name" value="Cation_transp_ATPase_P-type"/>
</dbReference>
<dbReference type="PANTHER" id="PTHR43294:SF21">
    <property type="entry name" value="CATION TRANSPORTING ATPASE"/>
    <property type="match status" value="1"/>
</dbReference>
<sequence length="1190" mass="134307">MKSASKSASMIITMFTQQNQEMQLAQAKKEFDEMAKEIADRRKKLLFQLEKGKKKEVEKVDASKAEKFKTMVVFQLTKQDEHRIPLEELEQRFQTSAKTGLTREVADQKLVEHGKNQLSQKEKEPWYMKLIHELTSMFAWLLWAGAALCFLAYGLAPEDPSNLYLGIVIMVVNTLTGIITFFQNAKSEAIMDAFKNFIPPETLVIRDGQQQKFPASNLVPGDVVVIENGKRIPADIRILESNEMKVDNSSLTGESLLLLRSPECTNQTNPLETKNLAFFGTLCKEGNGKGIVIFTGDNTVIGQIAGLVESSGGDDTTLRRELNVFIKYIAVIAISIGVIFFVLGFIIGYPAITNLVFAIGIIVANVPEGLLATVTVALTLTAKKLAYKKVLVKNLEGVETLGSTQDLFSISRSCICSDKTGTLTQNKMTVENLWFNNKKYKGLNREKMGPKFNYEYDINEVGFRTLHETAILCSEATFDSALPQEQQIRIQNTIGLNQQQKDQKLKEAQEKWNQNFQKMSCQEKPTIGDASETALIKFFQPINDIIQTRQSRQVARDKENKMAKMPFNSTNKYAFIIVEYETADSHYCLLTKGAPERIWGLCDSAYSNGRVELKDEKWEQSFLSINEQFGRQGERVLGFAKFHLPKDQFPIGYQFNLDKMNFPFNKQVFVGLISLIDPPKDNVPYAVIKCKTAGIQVIMVTGDQPVTAAAIARQCNIITEKTVDEVMQEKGISFEEAFHQSNALVIHGDKLTKMAIDDEGLPEEDKGRQLQEWLSKPQLVFARTSPAQKLIIVAGCQRRGHIVAVTGDGVNDSPAIKKADIGIAMGITGSDVAKDAADMILLNDDFSSIVVGIEEGRKIFDNLKKSIAYCLTSNISELLPFLGFVVFRIPLPLTTVLILCIDIGTDIFPCTTYVFEDADIDIMTRRPRSQDEHLVSGKLLVYAYLQNGVLSTYCGYFQWFVTLYDFGFYPSDLLFIGVRETILPKVGDVYDPNDPWFGNSNLKRIYENGKCDFDFPSSEVEEIDWIYANHAKLDLRMAYIECKDGELKEVFEWAPCSVNLVSPYTKKPYCYSTEASNYAQTSFFYGIVVGQICNYQGLRSLKNAGTFQGFSNYYMFFGFWVEFMLTVALSYIEVFNTVFGTRDLLFIHYGVCALPFALIMLIWAEGRKWMIRASKSNTNYPSWWERCVVF</sequence>
<comment type="subcellular location">
    <subcellularLocation>
        <location evidence="1">Cell membrane</location>
        <topology evidence="1">Multi-pass membrane protein</topology>
    </subcellularLocation>
</comment>
<feature type="transmembrane region" description="Helical" evidence="12">
    <location>
        <begin position="355"/>
        <end position="380"/>
    </location>
</feature>
<evidence type="ECO:0000256" key="7">
    <source>
        <dbReference type="ARBA" id="ARBA00022989"/>
    </source>
</evidence>
<dbReference type="SUPFAM" id="SSF81660">
    <property type="entry name" value="Metal cation-transporting ATPase, ATP-binding domain N"/>
    <property type="match status" value="1"/>
</dbReference>
<dbReference type="PRINTS" id="PR00119">
    <property type="entry name" value="CATATPASE"/>
</dbReference>
<keyword evidence="4" id="KW-0547">Nucleotide-binding</keyword>
<evidence type="ECO:0000256" key="2">
    <source>
        <dbReference type="ARBA" id="ARBA00022475"/>
    </source>
</evidence>
<dbReference type="GO" id="GO:0030007">
    <property type="term" value="P:intracellular potassium ion homeostasis"/>
    <property type="evidence" value="ECO:0000318"/>
    <property type="project" value="GO_Central"/>
</dbReference>
<keyword evidence="2" id="KW-1003">Cell membrane</keyword>
<feature type="transmembrane region" description="Helical" evidence="12">
    <location>
        <begin position="328"/>
        <end position="349"/>
    </location>
</feature>
<evidence type="ECO:0000256" key="12">
    <source>
        <dbReference type="SAM" id="Phobius"/>
    </source>
</evidence>
<evidence type="ECO:0000256" key="1">
    <source>
        <dbReference type="ARBA" id="ARBA00004651"/>
    </source>
</evidence>
<feature type="transmembrane region" description="Helical" evidence="12">
    <location>
        <begin position="162"/>
        <end position="182"/>
    </location>
</feature>
<dbReference type="Pfam" id="PF00122">
    <property type="entry name" value="E1-E2_ATPase"/>
    <property type="match status" value="1"/>
</dbReference>
<dbReference type="InParanoid" id="A0BX33"/>
<dbReference type="InterPro" id="IPR059000">
    <property type="entry name" value="ATPase_P-type_domA"/>
</dbReference>
<dbReference type="InterPro" id="IPR006068">
    <property type="entry name" value="ATPase_P-typ_cation-transptr_C"/>
</dbReference>
<keyword evidence="15" id="KW-1185">Reference proteome</keyword>
<dbReference type="PROSITE" id="PS00154">
    <property type="entry name" value="ATPASE_E1_E2"/>
    <property type="match status" value="1"/>
</dbReference>
<dbReference type="SFLD" id="SFLDF00027">
    <property type="entry name" value="p-type_atpase"/>
    <property type="match status" value="1"/>
</dbReference>
<dbReference type="InterPro" id="IPR004014">
    <property type="entry name" value="ATPase_P-typ_cation-transptr_N"/>
</dbReference>
<dbReference type="SFLD" id="SFLDS00003">
    <property type="entry name" value="Haloacid_Dehalogenase"/>
    <property type="match status" value="1"/>
</dbReference>
<feature type="transmembrane region" description="Helical" evidence="12">
    <location>
        <begin position="137"/>
        <end position="156"/>
    </location>
</feature>
<dbReference type="SMART" id="SM00831">
    <property type="entry name" value="Cation_ATPase_N"/>
    <property type="match status" value="1"/>
</dbReference>
<dbReference type="AlphaFoldDB" id="A0BX33"/>
<dbReference type="GO" id="GO:0005391">
    <property type="term" value="F:P-type sodium:potassium-exchanging transporter activity"/>
    <property type="evidence" value="ECO:0000318"/>
    <property type="project" value="GO_Central"/>
</dbReference>
<keyword evidence="8" id="KW-0813">Transport</keyword>
<dbReference type="FunFam" id="3.40.50.1000:FF:000083">
    <property type="entry name" value="Sodium/potassium-transporting ATPase subunit alpha"/>
    <property type="match status" value="1"/>
</dbReference>
<feature type="transmembrane region" description="Helical" evidence="12">
    <location>
        <begin position="1144"/>
        <end position="1164"/>
    </location>
</feature>
<dbReference type="Pfam" id="PF00689">
    <property type="entry name" value="Cation_ATPase_C"/>
    <property type="match status" value="1"/>
</dbReference>